<gene>
    <name evidence="2" type="ORF">GMARGA_LOCUS36046</name>
</gene>
<accession>A0ABN7WXC4</accession>
<protein>
    <submittedName>
        <fullName evidence="2">15869_t:CDS:1</fullName>
    </submittedName>
</protein>
<feature type="non-terminal residue" evidence="2">
    <location>
        <position position="1"/>
    </location>
</feature>
<evidence type="ECO:0000256" key="1">
    <source>
        <dbReference type="SAM" id="MobiDB-lite"/>
    </source>
</evidence>
<reference evidence="2 3" key="1">
    <citation type="submission" date="2021-06" db="EMBL/GenBank/DDBJ databases">
        <authorList>
            <person name="Kallberg Y."/>
            <person name="Tangrot J."/>
            <person name="Rosling A."/>
        </authorList>
    </citation>
    <scope>NUCLEOTIDE SEQUENCE [LARGE SCALE GENOMIC DNA]</scope>
    <source>
        <strain evidence="2 3">120-4 pot B 10/14</strain>
    </source>
</reference>
<dbReference type="Proteomes" id="UP000789901">
    <property type="component" value="Unassembled WGS sequence"/>
</dbReference>
<proteinExistence type="predicted"/>
<evidence type="ECO:0000313" key="3">
    <source>
        <dbReference type="Proteomes" id="UP000789901"/>
    </source>
</evidence>
<dbReference type="EMBL" id="CAJVQB010069347">
    <property type="protein sequence ID" value="CAG8842551.1"/>
    <property type="molecule type" value="Genomic_DNA"/>
</dbReference>
<keyword evidence="3" id="KW-1185">Reference proteome</keyword>
<sequence length="152" mass="17315">LETDWKRIKALIGETVWNSLTSDTKYKVDPHTIMKVIFESRAEDIGITRLNLTKSLIKQSVDSENHFYEDIWKKKCEQIISWEKRKGITKQFKLFVHHGSPSTSTKKKQSHKIDVGPHDGSGSGSSKVFINTGIQQESKNEDSTLVLKQATI</sequence>
<feature type="region of interest" description="Disordered" evidence="1">
    <location>
        <begin position="99"/>
        <end position="128"/>
    </location>
</feature>
<name>A0ABN7WXC4_GIGMA</name>
<comment type="caution">
    <text evidence="2">The sequence shown here is derived from an EMBL/GenBank/DDBJ whole genome shotgun (WGS) entry which is preliminary data.</text>
</comment>
<evidence type="ECO:0000313" key="2">
    <source>
        <dbReference type="EMBL" id="CAG8842551.1"/>
    </source>
</evidence>
<feature type="non-terminal residue" evidence="2">
    <location>
        <position position="152"/>
    </location>
</feature>
<organism evidence="2 3">
    <name type="scientific">Gigaspora margarita</name>
    <dbReference type="NCBI Taxonomy" id="4874"/>
    <lineage>
        <taxon>Eukaryota</taxon>
        <taxon>Fungi</taxon>
        <taxon>Fungi incertae sedis</taxon>
        <taxon>Mucoromycota</taxon>
        <taxon>Glomeromycotina</taxon>
        <taxon>Glomeromycetes</taxon>
        <taxon>Diversisporales</taxon>
        <taxon>Gigasporaceae</taxon>
        <taxon>Gigaspora</taxon>
    </lineage>
</organism>